<reference evidence="2" key="1">
    <citation type="journal article" date="2017" name="Proc. Natl. Acad. Sci. U.S.A.">
        <title>Simulation of Deepwater Horizon oil plume reveals substrate specialization within a complex community of hydrocarbon-degraders.</title>
        <authorList>
            <person name="Hu P."/>
            <person name="Dubinsky E.A."/>
            <person name="Probst A.J."/>
            <person name="Wang J."/>
            <person name="Sieber C.M.K."/>
            <person name="Tom L.M."/>
            <person name="Gardinali P."/>
            <person name="Banfield J.F."/>
            <person name="Atlas R.M."/>
            <person name="Andersen G.L."/>
        </authorList>
    </citation>
    <scope>NUCLEOTIDE SEQUENCE [LARGE SCALE GENOMIC DNA]</scope>
</reference>
<evidence type="ECO:0000313" key="2">
    <source>
        <dbReference type="Proteomes" id="UP000196531"/>
    </source>
</evidence>
<dbReference type="EMBL" id="MAAO01000006">
    <property type="protein sequence ID" value="OUR96280.1"/>
    <property type="molecule type" value="Genomic_DNA"/>
</dbReference>
<dbReference type="Proteomes" id="UP000196531">
    <property type="component" value="Unassembled WGS sequence"/>
</dbReference>
<evidence type="ECO:0000313" key="1">
    <source>
        <dbReference type="EMBL" id="OUR96280.1"/>
    </source>
</evidence>
<sequence length="131" mass="15048">MFFLPIKQESNSYSICIKNNSDIYEILHKKLDGSNFSNGKLNILQVKESYKKCSLLYLGNNLDLKDITDIKKYLLNQKVLIVSKKGINKPLAMIILKTKGNKIKFDANKTLMETFKIQLSSKVLRLADEVF</sequence>
<dbReference type="InterPro" id="IPR025293">
    <property type="entry name" value="YfiR/HmsC-like"/>
</dbReference>
<protein>
    <recommendedName>
        <fullName evidence="3">YfiR family protein</fullName>
    </recommendedName>
</protein>
<accession>A0A1Y5FBP4</accession>
<dbReference type="Pfam" id="PF13689">
    <property type="entry name" value="DUF4154"/>
    <property type="match status" value="1"/>
</dbReference>
<gene>
    <name evidence="1" type="ORF">A9Q84_07945</name>
</gene>
<organism evidence="1 2">
    <name type="scientific">Halobacteriovorax marinus</name>
    <dbReference type="NCBI Taxonomy" id="97084"/>
    <lineage>
        <taxon>Bacteria</taxon>
        <taxon>Pseudomonadati</taxon>
        <taxon>Bdellovibrionota</taxon>
        <taxon>Bacteriovoracia</taxon>
        <taxon>Bacteriovoracales</taxon>
        <taxon>Halobacteriovoraceae</taxon>
        <taxon>Halobacteriovorax</taxon>
    </lineage>
</organism>
<comment type="caution">
    <text evidence="1">The sequence shown here is derived from an EMBL/GenBank/DDBJ whole genome shotgun (WGS) entry which is preliminary data.</text>
</comment>
<name>A0A1Y5FBP4_9BACT</name>
<proteinExistence type="predicted"/>
<evidence type="ECO:0008006" key="3">
    <source>
        <dbReference type="Google" id="ProtNLM"/>
    </source>
</evidence>
<dbReference type="AlphaFoldDB" id="A0A1Y5FBP4"/>